<name>A0AAW0DJD5_9AGAR</name>
<evidence type="ECO:0000256" key="1">
    <source>
        <dbReference type="SAM" id="MobiDB-lite"/>
    </source>
</evidence>
<dbReference type="EMBL" id="JAYKXP010000013">
    <property type="protein sequence ID" value="KAK7051412.1"/>
    <property type="molecule type" value="Genomic_DNA"/>
</dbReference>
<feature type="compositionally biased region" description="Basic and acidic residues" evidence="1">
    <location>
        <begin position="17"/>
        <end position="41"/>
    </location>
</feature>
<feature type="transmembrane region" description="Helical" evidence="2">
    <location>
        <begin position="104"/>
        <end position="126"/>
    </location>
</feature>
<evidence type="ECO:0000259" key="3">
    <source>
        <dbReference type="Pfam" id="PF20153"/>
    </source>
</evidence>
<feature type="region of interest" description="Disordered" evidence="1">
    <location>
        <begin position="1"/>
        <end position="70"/>
    </location>
</feature>
<accession>A0AAW0DJD5</accession>
<keyword evidence="2" id="KW-0472">Membrane</keyword>
<evidence type="ECO:0000313" key="4">
    <source>
        <dbReference type="EMBL" id="KAK7051412.1"/>
    </source>
</evidence>
<feature type="region of interest" description="Disordered" evidence="1">
    <location>
        <begin position="759"/>
        <end position="796"/>
    </location>
</feature>
<feature type="compositionally biased region" description="Basic and acidic residues" evidence="1">
    <location>
        <begin position="48"/>
        <end position="61"/>
    </location>
</feature>
<dbReference type="Proteomes" id="UP001383192">
    <property type="component" value="Unassembled WGS sequence"/>
</dbReference>
<proteinExistence type="predicted"/>
<dbReference type="InterPro" id="IPR045338">
    <property type="entry name" value="DUF6535"/>
</dbReference>
<feature type="transmembrane region" description="Helical" evidence="2">
    <location>
        <begin position="249"/>
        <end position="268"/>
    </location>
</feature>
<feature type="transmembrane region" description="Helical" evidence="2">
    <location>
        <begin position="215"/>
        <end position="237"/>
    </location>
</feature>
<organism evidence="4 5">
    <name type="scientific">Paramarasmius palmivorus</name>
    <dbReference type="NCBI Taxonomy" id="297713"/>
    <lineage>
        <taxon>Eukaryota</taxon>
        <taxon>Fungi</taxon>
        <taxon>Dikarya</taxon>
        <taxon>Basidiomycota</taxon>
        <taxon>Agaricomycotina</taxon>
        <taxon>Agaricomycetes</taxon>
        <taxon>Agaricomycetidae</taxon>
        <taxon>Agaricales</taxon>
        <taxon>Marasmiineae</taxon>
        <taxon>Marasmiaceae</taxon>
        <taxon>Paramarasmius</taxon>
    </lineage>
</organism>
<keyword evidence="2" id="KW-1133">Transmembrane helix</keyword>
<gene>
    <name evidence="4" type="ORF">VNI00_004912</name>
</gene>
<feature type="transmembrane region" description="Helical" evidence="2">
    <location>
        <begin position="159"/>
        <end position="181"/>
    </location>
</feature>
<dbReference type="AlphaFoldDB" id="A0AAW0DJD5"/>
<sequence>MELRRMQRVEGWQNMKQKREEEEEMKKREEKEQEALEEEFKQWQGEEDWPRAFEEGDQKREEKRRKKEDHKNTIVEPAYEKLQTEVKKYDDGLVGGWKEDIDTLLVFAGLFSAVVTAFLIESYQWLTEDTTVVLLSQISQQLNGKQTQLAPFTPEASSIRINCFWFLSLIFSLTSALFGLLCKQWLREHQRDVPTRTVAEGLALRQLRRDSFEKWGVASLLSALPILLEIALVFFFVSILDLLWMLHRIPFSICLVAIALSVGSYFLTTFLPTMAITRDQARFIHTQSLDGNSDHDFGQLTYQFICPYKSPQAWAVYKLFIALTKPLLRCPLINNFTKIHFRALWDHVQSQTPNWSTFDLRVVRQFDQVVDFVNAPHFQLKVYELRALQWAVTMFRDSPSMLPHLENVLKTFPPSVAISAILDRWDAAMWEVSNQDMGSYLRDPNLYQLWPKPITSDPPLFSQQGIELLFWHQVWDTCVKGVSYGWGGAFDELEEEIARSVPTLSKTQRFLIPVPLATTLWSHRQPWIRHQSLRLLQYFETSWKPFPGHDEEQHNKERVAFAMALQRYINDLSDQPSVLLTNRRGQEFMRLIHNDIIVRRLYSRERFRVLGWVNAVRKVQEVGYLPPDCFVPLPKKDEDPPPSVELPQLKPIRYSIDTYQAYLADTSRSNYPRNEVEERTPSPVYDVAENIDIQVHGGDSRNEVAVLADDTSLLSSVIQGGHADSGSQLVQDTDEGYPLPAELDAAWDVHSQSVASSVCGASNSSHEDHTRSGLVRHGTGGDSNQHTSNVGDSPLGLGRFTSTSRETVPGGINQDDSRLEAAEDTNEGFFSRAGAHEQLAGAGYDERPNMDDYPEDYTSPSGYRVNHVEQDAGGNGMSCRVGWNPTNDPNTLRVQWFRP</sequence>
<keyword evidence="2" id="KW-0812">Transmembrane</keyword>
<evidence type="ECO:0000256" key="2">
    <source>
        <dbReference type="SAM" id="Phobius"/>
    </source>
</evidence>
<comment type="caution">
    <text evidence="4">The sequence shown here is derived from an EMBL/GenBank/DDBJ whole genome shotgun (WGS) entry which is preliminary data.</text>
</comment>
<keyword evidence="5" id="KW-1185">Reference proteome</keyword>
<feature type="compositionally biased region" description="Polar residues" evidence="1">
    <location>
        <begin position="782"/>
        <end position="791"/>
    </location>
</feature>
<reference evidence="4 5" key="1">
    <citation type="submission" date="2024-01" db="EMBL/GenBank/DDBJ databases">
        <title>A draft genome for a cacao thread blight-causing isolate of Paramarasmius palmivorus.</title>
        <authorList>
            <person name="Baruah I.K."/>
            <person name="Bukari Y."/>
            <person name="Amoako-Attah I."/>
            <person name="Meinhardt L.W."/>
            <person name="Bailey B.A."/>
            <person name="Cohen S.P."/>
        </authorList>
    </citation>
    <scope>NUCLEOTIDE SEQUENCE [LARGE SCALE GENOMIC DNA]</scope>
    <source>
        <strain evidence="4 5">GH-12</strain>
    </source>
</reference>
<dbReference type="Pfam" id="PF20153">
    <property type="entry name" value="DUF6535"/>
    <property type="match status" value="1"/>
</dbReference>
<feature type="domain" description="DUF6535" evidence="3">
    <location>
        <begin position="82"/>
        <end position="244"/>
    </location>
</feature>
<protein>
    <recommendedName>
        <fullName evidence="3">DUF6535 domain-containing protein</fullName>
    </recommendedName>
</protein>
<evidence type="ECO:0000313" key="5">
    <source>
        <dbReference type="Proteomes" id="UP001383192"/>
    </source>
</evidence>